<dbReference type="RefSeq" id="WP_004418976.1">
    <property type="nucleotide sequence ID" value="NZ_CP091928.1"/>
</dbReference>
<dbReference type="NCBIfam" id="NF047454">
    <property type="entry name" value="SphinmyaseLepto"/>
    <property type="match status" value="1"/>
</dbReference>
<dbReference type="Proteomes" id="UP000829829">
    <property type="component" value="Chromosome 1"/>
</dbReference>
<name>A0A9Q8RBD0_9LEPT</name>
<sequence length="236" mass="27307">MISIFQKKKIKRLKNSKIFTRCYCVCLFLFLNCLPEQQSHENNLLLSLLSNDHIFGLVKDKSAKQTKPNQKYFSVTLISQSNGKKVQADLNQPNGWLKVSAENDTKFTKFNLYQDGGDPNCIRSGHIRIEPTAYPNYYWNWWFGGGGGNYAYYPKYNDGSNNLEIISPSRTCLESGDTVMFIDWDTSAGGYYFLTNWNGGGSWNEYIFLWDELRSQRSTFIVELQTDNNEQIENKK</sequence>
<reference evidence="1" key="1">
    <citation type="submission" date="2022-02" db="EMBL/GenBank/DDBJ databases">
        <title>The genetically variable rfb locus in Leptospira is a mobile cassette and a molecular signature of serovar identity.</title>
        <authorList>
            <person name="Nieves C."/>
            <person name="Vincent A.T."/>
            <person name="Zarantonelli L."/>
            <person name="Picardeau M."/>
            <person name="Veyrier F.J."/>
            <person name="Buschiazzo A."/>
        </authorList>
    </citation>
    <scope>NUCLEOTIDE SEQUENCE</scope>
    <source>
        <strain evidence="1">IP1512017</strain>
    </source>
</reference>
<evidence type="ECO:0000313" key="1">
    <source>
        <dbReference type="EMBL" id="UOG55925.1"/>
    </source>
</evidence>
<gene>
    <name evidence="1" type="ORF">MAL03_13805</name>
</gene>
<dbReference type="AlphaFoldDB" id="A0A9Q8RBD0"/>
<evidence type="ECO:0000313" key="2">
    <source>
        <dbReference type="Proteomes" id="UP000829829"/>
    </source>
</evidence>
<dbReference type="EMBL" id="CP091957">
    <property type="protein sequence ID" value="UOG55925.1"/>
    <property type="molecule type" value="Genomic_DNA"/>
</dbReference>
<accession>A0A9Q8RBD0</accession>
<organism evidence="1 2">
    <name type="scientific">Leptospira noguchii</name>
    <dbReference type="NCBI Taxonomy" id="28182"/>
    <lineage>
        <taxon>Bacteria</taxon>
        <taxon>Pseudomonadati</taxon>
        <taxon>Spirochaetota</taxon>
        <taxon>Spirochaetia</taxon>
        <taxon>Leptospirales</taxon>
        <taxon>Leptospiraceae</taxon>
        <taxon>Leptospira</taxon>
    </lineage>
</organism>
<proteinExistence type="predicted"/>
<protein>
    <submittedName>
        <fullName evidence="1">Hemolysin</fullName>
    </submittedName>
</protein>